<evidence type="ECO:0000256" key="4">
    <source>
        <dbReference type="ARBA" id="ARBA00022989"/>
    </source>
</evidence>
<dbReference type="GO" id="GO:0016192">
    <property type="term" value="P:vesicle-mediated transport"/>
    <property type="evidence" value="ECO:0007669"/>
    <property type="project" value="TreeGrafter"/>
</dbReference>
<reference evidence="9" key="2">
    <citation type="submission" date="2020-12" db="EMBL/GenBank/DDBJ databases">
        <title>New Spironucleus salmonicida genome in near-complete chromosomes.</title>
        <authorList>
            <person name="Xu F."/>
            <person name="Kurt Z."/>
            <person name="Jimenez-Gonzalez A."/>
            <person name="Astvaldsson A."/>
            <person name="Andersson J.O."/>
            <person name="Svard S.G."/>
        </authorList>
    </citation>
    <scope>NUCLEOTIDE SEQUENCE</scope>
    <source>
        <strain evidence="9">ATCC 50377</strain>
    </source>
</reference>
<feature type="transmembrane region" description="Helical" evidence="6">
    <location>
        <begin position="160"/>
        <end position="176"/>
    </location>
</feature>
<gene>
    <name evidence="8" type="ORF">SS50377_12386</name>
    <name evidence="9" type="ORF">SS50377_26887</name>
</gene>
<keyword evidence="10" id="KW-1185">Reference proteome</keyword>
<dbReference type="EMBL" id="AUWU02000007">
    <property type="protein sequence ID" value="KAH0570603.1"/>
    <property type="molecule type" value="Genomic_DNA"/>
</dbReference>
<evidence type="ECO:0000313" key="9">
    <source>
        <dbReference type="EMBL" id="KAH0570603.1"/>
    </source>
</evidence>
<comment type="similarity">
    <text evidence="2 6">Belongs to the TVP23 family.</text>
</comment>
<feature type="transmembrane region" description="Helical" evidence="6">
    <location>
        <begin position="44"/>
        <end position="65"/>
    </location>
</feature>
<evidence type="ECO:0000313" key="8">
    <source>
        <dbReference type="EMBL" id="EST47399.1"/>
    </source>
</evidence>
<accession>V6M2D4</accession>
<evidence type="ECO:0000256" key="7">
    <source>
        <dbReference type="SAM" id="MobiDB-lite"/>
    </source>
</evidence>
<evidence type="ECO:0000256" key="3">
    <source>
        <dbReference type="ARBA" id="ARBA00022692"/>
    </source>
</evidence>
<dbReference type="Pfam" id="PF05832">
    <property type="entry name" value="DUF846"/>
    <property type="match status" value="1"/>
</dbReference>
<sequence>MAEFNPEMPSAPTDYYQADSEQQAPKKEKQISGNKLTRNTSHPLMIIVYLLVKAYPLTFGLVNIFFRINQAVIYICQAVGIVLDFYTSKNLAGRYLAGIRWHTYVVEGKTYYYFESKDIVMSKLDKSVFWGGMWFSPIYYLAFTFADFFTFGFLKLPLDILGMFATGSNLIAYLRCSKDAKAKMKEMAQGVTKQAATAAVDYQMNQVMQ</sequence>
<dbReference type="GO" id="GO:0009306">
    <property type="term" value="P:protein secretion"/>
    <property type="evidence" value="ECO:0007669"/>
    <property type="project" value="TreeGrafter"/>
</dbReference>
<dbReference type="InterPro" id="IPR008564">
    <property type="entry name" value="TVP23-like"/>
</dbReference>
<keyword evidence="4 6" id="KW-1133">Transmembrane helix</keyword>
<reference evidence="8 9" key="1">
    <citation type="journal article" date="2014" name="PLoS Genet.">
        <title>The Genome of Spironucleus salmonicida Highlights a Fish Pathogen Adapted to Fluctuating Environments.</title>
        <authorList>
            <person name="Xu F."/>
            <person name="Jerlstrom-Hultqvist J."/>
            <person name="Einarsson E."/>
            <person name="Astvaldsson A."/>
            <person name="Svard S.G."/>
            <person name="Andersson J.O."/>
        </authorList>
    </citation>
    <scope>NUCLEOTIDE SEQUENCE</scope>
    <source>
        <strain evidence="9">ATCC 50377</strain>
    </source>
</reference>
<feature type="transmembrane region" description="Helical" evidence="6">
    <location>
        <begin position="128"/>
        <end position="154"/>
    </location>
</feature>
<evidence type="ECO:0000256" key="5">
    <source>
        <dbReference type="ARBA" id="ARBA00023136"/>
    </source>
</evidence>
<proteinExistence type="inferred from homology"/>
<protein>
    <recommendedName>
        <fullName evidence="6">Golgi apparatus membrane protein TVP23 homolog</fullName>
    </recommendedName>
</protein>
<feature type="region of interest" description="Disordered" evidence="7">
    <location>
        <begin position="1"/>
        <end position="32"/>
    </location>
</feature>
<dbReference type="EMBL" id="KI546040">
    <property type="protein sequence ID" value="EST47399.1"/>
    <property type="molecule type" value="Genomic_DNA"/>
</dbReference>
<dbReference type="VEuPathDB" id="GiardiaDB:SS50377_26887"/>
<evidence type="ECO:0000256" key="1">
    <source>
        <dbReference type="ARBA" id="ARBA00004141"/>
    </source>
</evidence>
<evidence type="ECO:0000256" key="2">
    <source>
        <dbReference type="ARBA" id="ARBA00005467"/>
    </source>
</evidence>
<evidence type="ECO:0000256" key="6">
    <source>
        <dbReference type="RuleBase" id="RU361206"/>
    </source>
</evidence>
<dbReference type="PANTHER" id="PTHR13019:SF7">
    <property type="entry name" value="GOLGI APPARATUS MEMBRANE PROTEIN TVP23"/>
    <property type="match status" value="1"/>
</dbReference>
<organism evidence="8">
    <name type="scientific">Spironucleus salmonicida</name>
    <dbReference type="NCBI Taxonomy" id="348837"/>
    <lineage>
        <taxon>Eukaryota</taxon>
        <taxon>Metamonada</taxon>
        <taxon>Diplomonadida</taxon>
        <taxon>Hexamitidae</taxon>
        <taxon>Hexamitinae</taxon>
        <taxon>Spironucleus</taxon>
    </lineage>
</organism>
<keyword evidence="3 6" id="KW-0812">Transmembrane</keyword>
<dbReference type="GO" id="GO:0000139">
    <property type="term" value="C:Golgi membrane"/>
    <property type="evidence" value="ECO:0007669"/>
    <property type="project" value="TreeGrafter"/>
</dbReference>
<dbReference type="AlphaFoldDB" id="V6M2D4"/>
<name>V6M2D4_9EUKA</name>
<comment type="subcellular location">
    <subcellularLocation>
        <location evidence="1 6">Membrane</location>
        <topology evidence="1 6">Multi-pass membrane protein</topology>
    </subcellularLocation>
</comment>
<keyword evidence="5 6" id="KW-0472">Membrane</keyword>
<evidence type="ECO:0000313" key="10">
    <source>
        <dbReference type="Proteomes" id="UP000018208"/>
    </source>
</evidence>
<dbReference type="Proteomes" id="UP000018208">
    <property type="component" value="Unassembled WGS sequence"/>
</dbReference>
<dbReference type="OrthoDB" id="2151161at2759"/>
<dbReference type="PANTHER" id="PTHR13019">
    <property type="entry name" value="GOLGI APPARATUS MEMBRANE PROTEIN TVP23"/>
    <property type="match status" value="1"/>
</dbReference>